<evidence type="ECO:0000259" key="5">
    <source>
        <dbReference type="PROSITE" id="PS50989"/>
    </source>
</evidence>
<dbReference type="GO" id="GO:0009317">
    <property type="term" value="C:acetyl-CoA carboxylase complex"/>
    <property type="evidence" value="ECO:0007669"/>
    <property type="project" value="InterPro"/>
</dbReference>
<evidence type="ECO:0000256" key="2">
    <source>
        <dbReference type="ARBA" id="ARBA00022679"/>
    </source>
</evidence>
<dbReference type="RefSeq" id="WP_207279157.1">
    <property type="nucleotide sequence ID" value="NZ_JAFLEQ010000016.1"/>
</dbReference>
<dbReference type="AlphaFoldDB" id="A0A939E0X4"/>
<name>A0A939E0X4_9CORY</name>
<dbReference type="InterPro" id="IPR000438">
    <property type="entry name" value="Acetyl_CoA_COase_Trfase_b_su"/>
</dbReference>
<dbReference type="PANTHER" id="PTHR42995">
    <property type="entry name" value="ACETYL-COENZYME A CARBOXYLASE CARBOXYL TRANSFERASE SUBUNIT BETA, CHLOROPLASTIC"/>
    <property type="match status" value="1"/>
</dbReference>
<gene>
    <name evidence="6" type="ORF">JZY06_08615</name>
</gene>
<dbReference type="InterPro" id="IPR011762">
    <property type="entry name" value="COA_CT_N"/>
</dbReference>
<proteinExistence type="inferred from homology"/>
<dbReference type="InterPro" id="IPR011763">
    <property type="entry name" value="COA_CT_C"/>
</dbReference>
<dbReference type="GO" id="GO:0006633">
    <property type="term" value="P:fatty acid biosynthetic process"/>
    <property type="evidence" value="ECO:0007669"/>
    <property type="project" value="InterPro"/>
</dbReference>
<dbReference type="PANTHER" id="PTHR42995:SF5">
    <property type="entry name" value="ACETYL-COENZYME A CARBOXYLASE CARBOXYL TRANSFERASE SUBUNIT BETA, CHLOROPLASTIC"/>
    <property type="match status" value="1"/>
</dbReference>
<evidence type="ECO:0000313" key="7">
    <source>
        <dbReference type="Proteomes" id="UP000664332"/>
    </source>
</evidence>
<evidence type="ECO:0000256" key="1">
    <source>
        <dbReference type="ARBA" id="ARBA00006102"/>
    </source>
</evidence>
<evidence type="ECO:0000256" key="3">
    <source>
        <dbReference type="SAM" id="MobiDB-lite"/>
    </source>
</evidence>
<dbReference type="InterPro" id="IPR034733">
    <property type="entry name" value="AcCoA_carboxyl_beta"/>
</dbReference>
<dbReference type="GO" id="GO:2001295">
    <property type="term" value="P:malonyl-CoA biosynthetic process"/>
    <property type="evidence" value="ECO:0007669"/>
    <property type="project" value="TreeGrafter"/>
</dbReference>
<feature type="region of interest" description="Disordered" evidence="3">
    <location>
        <begin position="246"/>
        <end position="268"/>
    </location>
</feature>
<dbReference type="Proteomes" id="UP000664332">
    <property type="component" value="Unassembled WGS sequence"/>
</dbReference>
<feature type="domain" description="CoA carboxyltransferase N-terminal" evidence="4">
    <location>
        <begin position="1"/>
        <end position="236"/>
    </location>
</feature>
<dbReference type="PROSITE" id="PS50980">
    <property type="entry name" value="COA_CT_NTER"/>
    <property type="match status" value="1"/>
</dbReference>
<dbReference type="SUPFAM" id="SSF52096">
    <property type="entry name" value="ClpP/crotonase"/>
    <property type="match status" value="2"/>
</dbReference>
<comment type="caution">
    <text evidence="6">The sequence shown here is derived from an EMBL/GenBank/DDBJ whole genome shotgun (WGS) entry which is preliminary data.</text>
</comment>
<evidence type="ECO:0000259" key="4">
    <source>
        <dbReference type="PROSITE" id="PS50980"/>
    </source>
</evidence>
<keyword evidence="7" id="KW-1185">Reference proteome</keyword>
<evidence type="ECO:0000313" key="6">
    <source>
        <dbReference type="EMBL" id="MBN9644668.1"/>
    </source>
</evidence>
<dbReference type="PROSITE" id="PS50989">
    <property type="entry name" value="COA_CT_CTER"/>
    <property type="match status" value="1"/>
</dbReference>
<dbReference type="InterPro" id="IPR029045">
    <property type="entry name" value="ClpP/crotonase-like_dom_sf"/>
</dbReference>
<dbReference type="GO" id="GO:0016740">
    <property type="term" value="F:transferase activity"/>
    <property type="evidence" value="ECO:0007669"/>
    <property type="project" value="UniProtKB-KW"/>
</dbReference>
<dbReference type="Pfam" id="PF01039">
    <property type="entry name" value="Carboxyl_trans"/>
    <property type="match status" value="1"/>
</dbReference>
<dbReference type="PRINTS" id="PR01070">
    <property type="entry name" value="ACCCTRFRASEB"/>
</dbReference>
<dbReference type="GO" id="GO:0003989">
    <property type="term" value="F:acetyl-CoA carboxylase activity"/>
    <property type="evidence" value="ECO:0007669"/>
    <property type="project" value="InterPro"/>
</dbReference>
<accession>A0A939E0X4</accession>
<feature type="domain" description="CoA carboxyltransferase C-terminal" evidence="5">
    <location>
        <begin position="266"/>
        <end position="505"/>
    </location>
</feature>
<sequence>MSHISATDLINRTLDEGSFESWDTPPDHGDISDDYRVTLQRAEEKTGCDEAVITGSGTIHGRKVAFIVSEFGFLGGSIGKATAKRIIRAIHRATAERLPLLASPASGGTRMQEGTLGFTLMVSITTAVYKHKDARLPFLVYLRHPTTGGVMASWGSAGHFTFAEPDALLGFLGPRVVELVTGTPIPDGVQSGENLARVGVIDGVVSPESLRESMEKVIGILLPADDGHGDDRGEQWACPAFVGGRQPTEEKKSIDRAAGTDGKPVQPANPVARAWESIQITRRPDRPGLTYLTDALKDQLIELSGSTDGRTSQAMTVALTRIGGRPVVLIGQNRTQQPPIGTHWLGPDALRIARRGVQLAHQLGLPLVSVIDTPGGEMSAQAEEAGMAGSIARTLGELVYLDVPVVSVILGQGCGGAALAMLPADRVLAAEHAWLSPLPPEGASAILYRDTGHAPEMMEKQKVSAPTLKECGVVDTLIAEYPDAADEPEAFAARVLDCIHDTLVQLHTHPETTGREHRFARYEKLAGL</sequence>
<organism evidence="6 7">
    <name type="scientific">Corynebacterium mendelii</name>
    <dbReference type="NCBI Taxonomy" id="2765362"/>
    <lineage>
        <taxon>Bacteria</taxon>
        <taxon>Bacillati</taxon>
        <taxon>Actinomycetota</taxon>
        <taxon>Actinomycetes</taxon>
        <taxon>Mycobacteriales</taxon>
        <taxon>Corynebacteriaceae</taxon>
        <taxon>Corynebacterium</taxon>
    </lineage>
</organism>
<protein>
    <submittedName>
        <fullName evidence="6">Acetyl-CoA carboxylase carboxyltransferase subunit alpha/beta</fullName>
    </submittedName>
</protein>
<dbReference type="EMBL" id="JAFLEQ010000016">
    <property type="protein sequence ID" value="MBN9644668.1"/>
    <property type="molecule type" value="Genomic_DNA"/>
</dbReference>
<comment type="similarity">
    <text evidence="1">Belongs to the AccD/PCCB family.</text>
</comment>
<reference evidence="6" key="1">
    <citation type="submission" date="2021-03" db="EMBL/GenBank/DDBJ databases">
        <authorList>
            <person name="Sun Q."/>
        </authorList>
    </citation>
    <scope>NUCLEOTIDE SEQUENCE</scope>
    <source>
        <strain evidence="6">CCM 8862</strain>
    </source>
</reference>
<dbReference type="Gene3D" id="3.90.226.10">
    <property type="entry name" value="2-enoyl-CoA Hydratase, Chain A, domain 1"/>
    <property type="match status" value="2"/>
</dbReference>
<keyword evidence="2" id="KW-0808">Transferase</keyword>